<dbReference type="GO" id="GO:0030992">
    <property type="term" value="C:intraciliary transport particle B"/>
    <property type="evidence" value="ECO:0007669"/>
    <property type="project" value="TreeGrafter"/>
</dbReference>
<dbReference type="RefSeq" id="XP_017887881.1">
    <property type="nucleotide sequence ID" value="XM_018032392.2"/>
</dbReference>
<dbReference type="GO" id="GO:0005814">
    <property type="term" value="C:centriole"/>
    <property type="evidence" value="ECO:0007669"/>
    <property type="project" value="TreeGrafter"/>
</dbReference>
<dbReference type="Gene3D" id="6.10.250.2800">
    <property type="match status" value="1"/>
</dbReference>
<organism evidence="3 5">
    <name type="scientific">Ceratina calcarata</name>
    <dbReference type="NCBI Taxonomy" id="156304"/>
    <lineage>
        <taxon>Eukaryota</taxon>
        <taxon>Metazoa</taxon>
        <taxon>Ecdysozoa</taxon>
        <taxon>Arthropoda</taxon>
        <taxon>Hexapoda</taxon>
        <taxon>Insecta</taxon>
        <taxon>Pterygota</taxon>
        <taxon>Neoptera</taxon>
        <taxon>Endopterygota</taxon>
        <taxon>Hymenoptera</taxon>
        <taxon>Apocrita</taxon>
        <taxon>Aculeata</taxon>
        <taxon>Apoidea</taxon>
        <taxon>Anthophila</taxon>
        <taxon>Apidae</taxon>
        <taxon>Ceratina</taxon>
        <taxon>Zadontomerus</taxon>
    </lineage>
</organism>
<dbReference type="Pfam" id="PF23352">
    <property type="entry name" value="IFT52_central"/>
    <property type="match status" value="1"/>
</dbReference>
<dbReference type="Pfam" id="PF23355">
    <property type="entry name" value="IFT52_GIFT"/>
    <property type="match status" value="1"/>
</dbReference>
<proteinExistence type="predicted"/>
<dbReference type="GeneID" id="108629910"/>
<evidence type="ECO:0000259" key="1">
    <source>
        <dbReference type="Pfam" id="PF23352"/>
    </source>
</evidence>
<evidence type="ECO:0000313" key="4">
    <source>
        <dbReference type="RefSeq" id="XP_017887881.1"/>
    </source>
</evidence>
<name>A0AAJ7JAS3_9HYME</name>
<dbReference type="GeneID" id="108629624"/>
<evidence type="ECO:0000259" key="2">
    <source>
        <dbReference type="Pfam" id="PF23355"/>
    </source>
</evidence>
<reference evidence="4 5" key="1">
    <citation type="submission" date="2025-04" db="UniProtKB">
        <authorList>
            <consortium name="RefSeq"/>
        </authorList>
    </citation>
    <scope>IDENTIFICATION</scope>
    <source>
        <tissue evidence="4 5">Whole body</tissue>
    </source>
</reference>
<feature type="domain" description="IFT52 GIFT" evidence="2">
    <location>
        <begin position="17"/>
        <end position="242"/>
    </location>
</feature>
<dbReference type="PANTHER" id="PTHR12969">
    <property type="entry name" value="NGD5/OSM-6/IFT52"/>
    <property type="match status" value="1"/>
</dbReference>
<dbReference type="CDD" id="cd23683">
    <property type="entry name" value="IFT52_CTD"/>
    <property type="match status" value="1"/>
</dbReference>
<protein>
    <submittedName>
        <fullName evidence="4 5">Intraflagellar transport protein 52 homolog</fullName>
    </submittedName>
</protein>
<gene>
    <name evidence="5" type="primary">LOC108629910</name>
    <name evidence="4" type="synonym">LOC108629624</name>
</gene>
<dbReference type="InterPro" id="IPR055460">
    <property type="entry name" value="IFT52_central"/>
</dbReference>
<dbReference type="InterPro" id="IPR055458">
    <property type="entry name" value="IFT52_GIFT"/>
</dbReference>
<dbReference type="Proteomes" id="UP000694925">
    <property type="component" value="Unplaced"/>
</dbReference>
<accession>A0AAJ7JAS3</accession>
<dbReference type="InterPro" id="IPR039975">
    <property type="entry name" value="IFT52"/>
</dbReference>
<dbReference type="AlphaFoldDB" id="A0AAJ7JAS3"/>
<keyword evidence="3" id="KW-1185">Reference proteome</keyword>
<dbReference type="GO" id="GO:0060271">
    <property type="term" value="P:cilium assembly"/>
    <property type="evidence" value="ECO:0007669"/>
    <property type="project" value="TreeGrafter"/>
</dbReference>
<feature type="domain" description="IFT52 central" evidence="1">
    <location>
        <begin position="264"/>
        <end position="345"/>
    </location>
</feature>
<dbReference type="GO" id="GO:0005929">
    <property type="term" value="C:cilium"/>
    <property type="evidence" value="ECO:0007669"/>
    <property type="project" value="TreeGrafter"/>
</dbReference>
<dbReference type="PANTHER" id="PTHR12969:SF7">
    <property type="entry name" value="INTRAFLAGELLAR TRANSPORT PROTEIN 52 HOMOLOG"/>
    <property type="match status" value="1"/>
</dbReference>
<dbReference type="GO" id="GO:0042073">
    <property type="term" value="P:intraciliary transport"/>
    <property type="evidence" value="ECO:0007669"/>
    <property type="project" value="TreeGrafter"/>
</dbReference>
<dbReference type="KEGG" id="ccal:108629910"/>
<evidence type="ECO:0000313" key="5">
    <source>
        <dbReference type="RefSeq" id="XP_017888359.1"/>
    </source>
</evidence>
<evidence type="ECO:0000313" key="3">
    <source>
        <dbReference type="Proteomes" id="UP000694925"/>
    </source>
</evidence>
<dbReference type="KEGG" id="ccal:108629624"/>
<dbReference type="RefSeq" id="XP_017888359.1">
    <property type="nucleotide sequence ID" value="XM_018032870.2"/>
</dbReference>
<sequence length="422" mass="47951">MSSIFGGGDNNDSLNVIIFDASKNERKLNEEFKVLQRKLKSKWKFVENNDVLTEKSLSTGKVLVLPGPQNRFTELEMNAIRTFLNSGGHVLVMLGEGGEKKSNTNVNFLLEEFGIMVNNDSVIRMSYSQTMHPKECLISQGMSNKSIFSRNRDEYTEINFLYPYGATLNVAQPSIVALSTGSIAIPINRPICAYHCNQDNSGKLLVLGSSRMLTDMYIEKEKNDSLREMIFDFFESKDLVIKESHFDDVDFWEYNFIPDITQQADNPKVCTQDMDIMDNPHEYSKLFKHQFYSVNLDMVPACIKAFEVLDIKHEPLTLIPPHFEAPLPATQASVFPPSFQELPPPALELFDLDEAFSSDLLKLSQLTNKYMATSSLLKDVELDHYIREFGSIIRISNSETHTAKEVLNAVFQSICSYKAMHE</sequence>